<dbReference type="AlphaFoldDB" id="A0A7G9G0V7"/>
<dbReference type="EMBL" id="CP060634">
    <property type="protein sequence ID" value="QNM04439.1"/>
    <property type="molecule type" value="Genomic_DNA"/>
</dbReference>
<gene>
    <name evidence="2" type="ORF">H9Q78_08030</name>
</gene>
<keyword evidence="3" id="KW-1185">Reference proteome</keyword>
<evidence type="ECO:0000313" key="2">
    <source>
        <dbReference type="EMBL" id="QNM04439.1"/>
    </source>
</evidence>
<evidence type="ECO:0000256" key="1">
    <source>
        <dbReference type="SAM" id="Coils"/>
    </source>
</evidence>
<protein>
    <submittedName>
        <fullName evidence="2">DUF3847 domain-containing protein</fullName>
    </submittedName>
</protein>
<evidence type="ECO:0000313" key="3">
    <source>
        <dbReference type="Proteomes" id="UP000515823"/>
    </source>
</evidence>
<dbReference type="InterPro" id="IPR024215">
    <property type="entry name" value="DUF3847"/>
</dbReference>
<dbReference type="Proteomes" id="UP000515823">
    <property type="component" value="Chromosome"/>
</dbReference>
<accession>A0A7G9G0V7</accession>
<dbReference type="Pfam" id="PF12958">
    <property type="entry name" value="DUF3847"/>
    <property type="match status" value="1"/>
</dbReference>
<reference evidence="2 3" key="1">
    <citation type="submission" date="2020-08" db="EMBL/GenBank/DDBJ databases">
        <authorList>
            <person name="Liu C."/>
            <person name="Sun Q."/>
        </authorList>
    </citation>
    <scope>NUCLEOTIDE SEQUENCE [LARGE SCALE GENOMIC DNA]</scope>
    <source>
        <strain evidence="2 3">NSJ-38</strain>
    </source>
</reference>
<sequence>MDEGGQLLRPLDEEQNRLEKEIRQLENRQKILLNKKTNAERKERTHRLIERGAILESVFPATVPMTGEEVKAFLLALSHLPEARELPPKPPNAEGTR</sequence>
<name>A0A7G9G0V7_9FIRM</name>
<dbReference type="KEGG" id="qdo:H9Q78_08030"/>
<organism evidence="2 3">
    <name type="scientific">Qiania dongpingensis</name>
    <dbReference type="NCBI Taxonomy" id="2763669"/>
    <lineage>
        <taxon>Bacteria</taxon>
        <taxon>Bacillati</taxon>
        <taxon>Bacillota</taxon>
        <taxon>Clostridia</taxon>
        <taxon>Lachnospirales</taxon>
        <taxon>Lachnospiraceae</taxon>
        <taxon>Qiania</taxon>
    </lineage>
</organism>
<keyword evidence="1" id="KW-0175">Coiled coil</keyword>
<feature type="coiled-coil region" evidence="1">
    <location>
        <begin position="8"/>
        <end position="42"/>
    </location>
</feature>
<proteinExistence type="predicted"/>